<sequence length="482" mass="52567">MIASFGCMAAVVTILARMQSQPLSHWTFLISLNATIATFITAAKSMALLVLAACIAQSKWILFKSSARKLRELDLFEDASRGPLGSLMLLLHVRWRLGIASIGAIATVLALGVDTFAQQVVGFDTREVEIYDRGASFGLSRIYNGSSEGIFNITATPFFKCHSKCVWKESYVSLGFVSNCADVTVATLASNITRNDAQYYDHDNWMTTPGNISIYAHFSQTSEATKVNVVAVSLVPNAAGGQPFAPEFVRIAVVRSSESYMGEPQVFRDTLEVVECTVSLTAYTYSDMSASGNQLNIKSNPTPLQPAPSFRMLVFNQTGLPILQSTSADIIALVQLFTSPRFSGEIREGETSTTPPQGIGLSLRNGDISKAFENMAHSMTEQLRSSNDVAAYGLTVTSIVFVRVRWAWLAFPFGILAASALLLFATVINNCNHKCHLWKSSMVAILYHQVVIQEDAKGVLHTDMQSLEQLKALANGTKARLE</sequence>
<name>A0ACB6R3K6_9PLEO</name>
<evidence type="ECO:0000313" key="2">
    <source>
        <dbReference type="Proteomes" id="UP000799755"/>
    </source>
</evidence>
<proteinExistence type="predicted"/>
<dbReference type="Proteomes" id="UP000799755">
    <property type="component" value="Unassembled WGS sequence"/>
</dbReference>
<comment type="caution">
    <text evidence="1">The sequence shown here is derived from an EMBL/GenBank/DDBJ whole genome shotgun (WGS) entry which is preliminary data.</text>
</comment>
<dbReference type="EMBL" id="MU003499">
    <property type="protein sequence ID" value="KAF2473899.1"/>
    <property type="molecule type" value="Genomic_DNA"/>
</dbReference>
<protein>
    <submittedName>
        <fullName evidence="1">Uncharacterized protein</fullName>
    </submittedName>
</protein>
<reference evidence="1" key="1">
    <citation type="journal article" date="2020" name="Stud. Mycol.">
        <title>101 Dothideomycetes genomes: a test case for predicting lifestyles and emergence of pathogens.</title>
        <authorList>
            <person name="Haridas S."/>
            <person name="Albert R."/>
            <person name="Binder M."/>
            <person name="Bloem J."/>
            <person name="Labutti K."/>
            <person name="Salamov A."/>
            <person name="Andreopoulos B."/>
            <person name="Baker S."/>
            <person name="Barry K."/>
            <person name="Bills G."/>
            <person name="Bluhm B."/>
            <person name="Cannon C."/>
            <person name="Castanera R."/>
            <person name="Culley D."/>
            <person name="Daum C."/>
            <person name="Ezra D."/>
            <person name="Gonzalez J."/>
            <person name="Henrissat B."/>
            <person name="Kuo A."/>
            <person name="Liang C."/>
            <person name="Lipzen A."/>
            <person name="Lutzoni F."/>
            <person name="Magnuson J."/>
            <person name="Mondo S."/>
            <person name="Nolan M."/>
            <person name="Ohm R."/>
            <person name="Pangilinan J."/>
            <person name="Park H.-J."/>
            <person name="Ramirez L."/>
            <person name="Alfaro M."/>
            <person name="Sun H."/>
            <person name="Tritt A."/>
            <person name="Yoshinaga Y."/>
            <person name="Zwiers L.-H."/>
            <person name="Turgeon B."/>
            <person name="Goodwin S."/>
            <person name="Spatafora J."/>
            <person name="Crous P."/>
            <person name="Grigoriev I."/>
        </authorList>
    </citation>
    <scope>NUCLEOTIDE SEQUENCE</scope>
    <source>
        <strain evidence="1">ATCC 200398</strain>
    </source>
</reference>
<organism evidence="1 2">
    <name type="scientific">Lindgomyces ingoldianus</name>
    <dbReference type="NCBI Taxonomy" id="673940"/>
    <lineage>
        <taxon>Eukaryota</taxon>
        <taxon>Fungi</taxon>
        <taxon>Dikarya</taxon>
        <taxon>Ascomycota</taxon>
        <taxon>Pezizomycotina</taxon>
        <taxon>Dothideomycetes</taxon>
        <taxon>Pleosporomycetidae</taxon>
        <taxon>Pleosporales</taxon>
        <taxon>Lindgomycetaceae</taxon>
        <taxon>Lindgomyces</taxon>
    </lineage>
</organism>
<gene>
    <name evidence="1" type="ORF">BDR25DRAFT_386823</name>
</gene>
<keyword evidence="2" id="KW-1185">Reference proteome</keyword>
<accession>A0ACB6R3K6</accession>
<evidence type="ECO:0000313" key="1">
    <source>
        <dbReference type="EMBL" id="KAF2473899.1"/>
    </source>
</evidence>